<name>A0ABQ1EPD0_9BACL</name>
<evidence type="ECO:0000313" key="2">
    <source>
        <dbReference type="Proteomes" id="UP000615455"/>
    </source>
</evidence>
<dbReference type="Proteomes" id="UP000615455">
    <property type="component" value="Unassembled WGS sequence"/>
</dbReference>
<proteinExistence type="predicted"/>
<organism evidence="1 2">
    <name type="scientific">Paenibacillus marchantiophytorum</name>
    <dbReference type="NCBI Taxonomy" id="1619310"/>
    <lineage>
        <taxon>Bacteria</taxon>
        <taxon>Bacillati</taxon>
        <taxon>Bacillota</taxon>
        <taxon>Bacilli</taxon>
        <taxon>Bacillales</taxon>
        <taxon>Paenibacillaceae</taxon>
        <taxon>Paenibacillus</taxon>
    </lineage>
</organism>
<dbReference type="RefSeq" id="WP_189012504.1">
    <property type="nucleotide sequence ID" value="NZ_BMHE01000012.1"/>
</dbReference>
<dbReference type="EMBL" id="BMHE01000012">
    <property type="protein sequence ID" value="GFZ81100.1"/>
    <property type="molecule type" value="Genomic_DNA"/>
</dbReference>
<keyword evidence="2" id="KW-1185">Reference proteome</keyword>
<accession>A0ABQ1EPD0</accession>
<protein>
    <submittedName>
        <fullName evidence="1">Uncharacterized protein</fullName>
    </submittedName>
</protein>
<gene>
    <name evidence="1" type="ORF">GCM10008018_28330</name>
</gene>
<evidence type="ECO:0000313" key="1">
    <source>
        <dbReference type="EMBL" id="GFZ81100.1"/>
    </source>
</evidence>
<comment type="caution">
    <text evidence="1">The sequence shown here is derived from an EMBL/GenBank/DDBJ whole genome shotgun (WGS) entry which is preliminary data.</text>
</comment>
<reference evidence="2" key="1">
    <citation type="journal article" date="2019" name="Int. J. Syst. Evol. Microbiol.">
        <title>The Global Catalogue of Microorganisms (GCM) 10K type strain sequencing project: providing services to taxonomists for standard genome sequencing and annotation.</title>
        <authorList>
            <consortium name="The Broad Institute Genomics Platform"/>
            <consortium name="The Broad Institute Genome Sequencing Center for Infectious Disease"/>
            <person name="Wu L."/>
            <person name="Ma J."/>
        </authorList>
    </citation>
    <scope>NUCLEOTIDE SEQUENCE [LARGE SCALE GENOMIC DNA]</scope>
    <source>
        <strain evidence="2">CGMCC 1.15043</strain>
    </source>
</reference>
<sequence length="229" mass="25166">MNVMIRENDIKLLTHVTSYRRRFLKLALFSLAMTSALLFLKGATTERIGEPEVILTPAVISMLPVSSDAALIQLDPPPLLVAQEDAGEAAVNPMAMTNVSSAAATLFSLEGISLEDNTADVTAKKGPPSTIVEDPQFIGETIYQYPNFNVGFYEDVVSFVQVSATVGHIQINDQQIPLTVSELKQFLGEPDFVAEDGLVFQRRDTLIKLFVQPETQELISVDYYHLSST</sequence>